<organism evidence="2">
    <name type="scientific">viral metagenome</name>
    <dbReference type="NCBI Taxonomy" id="1070528"/>
    <lineage>
        <taxon>unclassified sequences</taxon>
        <taxon>metagenomes</taxon>
        <taxon>organismal metagenomes</taxon>
    </lineage>
</organism>
<dbReference type="SUPFAM" id="SSF52980">
    <property type="entry name" value="Restriction endonuclease-like"/>
    <property type="match status" value="1"/>
</dbReference>
<protein>
    <recommendedName>
        <fullName evidence="1">ERCC4 domain-containing protein</fullName>
    </recommendedName>
</protein>
<accession>A0A6C0CZT8</accession>
<dbReference type="GO" id="GO:0006259">
    <property type="term" value="P:DNA metabolic process"/>
    <property type="evidence" value="ECO:0007669"/>
    <property type="project" value="UniProtKB-ARBA"/>
</dbReference>
<dbReference type="Pfam" id="PF02732">
    <property type="entry name" value="ERCC4"/>
    <property type="match status" value="1"/>
</dbReference>
<dbReference type="GO" id="GO:0003677">
    <property type="term" value="F:DNA binding"/>
    <property type="evidence" value="ECO:0007669"/>
    <property type="project" value="InterPro"/>
</dbReference>
<dbReference type="InterPro" id="IPR011335">
    <property type="entry name" value="Restrct_endonuc-II-like"/>
</dbReference>
<dbReference type="Gene3D" id="3.40.50.10130">
    <property type="match status" value="1"/>
</dbReference>
<evidence type="ECO:0000313" key="2">
    <source>
        <dbReference type="EMBL" id="QHT10018.1"/>
    </source>
</evidence>
<dbReference type="InterPro" id="IPR006166">
    <property type="entry name" value="ERCC4_domain"/>
</dbReference>
<reference evidence="2" key="1">
    <citation type="journal article" date="2020" name="Nature">
        <title>Giant virus diversity and host interactions through global metagenomics.</title>
        <authorList>
            <person name="Schulz F."/>
            <person name="Roux S."/>
            <person name="Paez-Espino D."/>
            <person name="Jungbluth S."/>
            <person name="Walsh D.A."/>
            <person name="Denef V.J."/>
            <person name="McMahon K.D."/>
            <person name="Konstantinidis K.T."/>
            <person name="Eloe-Fadrosh E.A."/>
            <person name="Kyrpides N.C."/>
            <person name="Woyke T."/>
        </authorList>
    </citation>
    <scope>NUCLEOTIDE SEQUENCE</scope>
    <source>
        <strain evidence="2">GVMAG-M-3300023174-104</strain>
    </source>
</reference>
<name>A0A6C0CZT8_9ZZZZ</name>
<sequence>MRVKLVIDYREAAILSILERLNDPPTASSLSLGVVSLLRKNVIMSHNPKPDALEEKLFELKRKMGDALEWEVQNLPVGDAHIYTCCDDYEKKEGEEDIWKLRMMIERKQGQDLWQSVKDGRWKSQHERIESLSTSTSYDGLDVIWVIENFKSSSSSSSSFYQEIETTWKYITSRLVTQRHDHQRHSVFWIPDAHHFVMLCLCLCVNWLKPREGDEVNHGGLDRKKEGCITSIPSKKEYTTPFSFLVSVVASVPGISERLAHRIIDIVLENEESKEEEEPKTRTLTMFCQQLLSKRKQVEEMNTGKEGGAIRKLGKKKVELLCQLFHG</sequence>
<evidence type="ECO:0000259" key="1">
    <source>
        <dbReference type="Pfam" id="PF02732"/>
    </source>
</evidence>
<proteinExistence type="predicted"/>
<dbReference type="GO" id="GO:0004518">
    <property type="term" value="F:nuclease activity"/>
    <property type="evidence" value="ECO:0007669"/>
    <property type="project" value="InterPro"/>
</dbReference>
<dbReference type="AlphaFoldDB" id="A0A6C0CZT8"/>
<feature type="domain" description="ERCC4" evidence="1">
    <location>
        <begin position="63"/>
        <end position="196"/>
    </location>
</feature>
<dbReference type="EMBL" id="MN739518">
    <property type="protein sequence ID" value="QHT10018.1"/>
    <property type="molecule type" value="Genomic_DNA"/>
</dbReference>